<keyword evidence="1" id="KW-0863">Zinc-finger</keyword>
<dbReference type="InterPro" id="IPR013083">
    <property type="entry name" value="Znf_RING/FYVE/PHD"/>
</dbReference>
<evidence type="ECO:0000259" key="2">
    <source>
        <dbReference type="PROSITE" id="PS50089"/>
    </source>
</evidence>
<dbReference type="Pfam" id="PF13920">
    <property type="entry name" value="zf-C3HC4_3"/>
    <property type="match status" value="1"/>
</dbReference>
<name>A0A061QZP9_9CHLO</name>
<dbReference type="GO" id="GO:0008270">
    <property type="term" value="F:zinc ion binding"/>
    <property type="evidence" value="ECO:0007669"/>
    <property type="project" value="UniProtKB-KW"/>
</dbReference>
<dbReference type="EMBL" id="GBEZ01022902">
    <property type="protein sequence ID" value="JAC63959.1"/>
    <property type="molecule type" value="Transcribed_RNA"/>
</dbReference>
<evidence type="ECO:0000256" key="1">
    <source>
        <dbReference type="PROSITE-ProRule" id="PRU00175"/>
    </source>
</evidence>
<accession>A0A061QZP9</accession>
<dbReference type="AlphaFoldDB" id="A0A061QZP9"/>
<organism evidence="3">
    <name type="scientific">Tetraselmis sp. GSL018</name>
    <dbReference type="NCBI Taxonomy" id="582737"/>
    <lineage>
        <taxon>Eukaryota</taxon>
        <taxon>Viridiplantae</taxon>
        <taxon>Chlorophyta</taxon>
        <taxon>core chlorophytes</taxon>
        <taxon>Chlorodendrophyceae</taxon>
        <taxon>Chlorodendrales</taxon>
        <taxon>Chlorodendraceae</taxon>
        <taxon>Tetraselmis</taxon>
    </lineage>
</organism>
<evidence type="ECO:0000313" key="3">
    <source>
        <dbReference type="EMBL" id="JAC63959.1"/>
    </source>
</evidence>
<feature type="domain" description="RING-type" evidence="2">
    <location>
        <begin position="116"/>
        <end position="162"/>
    </location>
</feature>
<dbReference type="InterPro" id="IPR001841">
    <property type="entry name" value="Znf_RING"/>
</dbReference>
<keyword evidence="1" id="KW-0862">Zinc</keyword>
<protein>
    <recommendedName>
        <fullName evidence="2">RING-type domain-containing protein</fullName>
    </recommendedName>
</protein>
<reference evidence="3" key="1">
    <citation type="submission" date="2014-05" db="EMBL/GenBank/DDBJ databases">
        <title>The transcriptome of the halophilic microalga Tetraselmis sp. GSL018 isolated from the Great Salt Lake, Utah.</title>
        <authorList>
            <person name="Jinkerson R.E."/>
            <person name="D'Adamo S."/>
            <person name="Posewitz M.C."/>
        </authorList>
    </citation>
    <scope>NUCLEOTIDE SEQUENCE</scope>
    <source>
        <strain evidence="3">GSL018</strain>
    </source>
</reference>
<dbReference type="Gene3D" id="3.30.40.10">
    <property type="entry name" value="Zinc/RING finger domain, C3HC4 (zinc finger)"/>
    <property type="match status" value="1"/>
</dbReference>
<gene>
    <name evidence="3" type="ORF">TSPGSL018_19377</name>
</gene>
<proteinExistence type="predicted"/>
<keyword evidence="1" id="KW-0479">Metal-binding</keyword>
<sequence length="174" mass="19583">HEGWIPGSTVSPNFSLRRLIPHRRFREFLHQPVRSETVIAPFSTGMATAGLRVSFDANEPWRTLMQIRQDTWTTAAEIAANRVLADAFVNESNKCVHKALRQPNSVDTNQQSPSTCVICLHSPSTMAFSHGNSLHTCACAECTEKYLRHCQVSGEKKCPYCREPFGTVYINYLV</sequence>
<dbReference type="PROSITE" id="PS50089">
    <property type="entry name" value="ZF_RING_2"/>
    <property type="match status" value="1"/>
</dbReference>
<dbReference type="SUPFAM" id="SSF57850">
    <property type="entry name" value="RING/U-box"/>
    <property type="match status" value="1"/>
</dbReference>
<feature type="non-terminal residue" evidence="3">
    <location>
        <position position="1"/>
    </location>
</feature>